<dbReference type="AlphaFoldDB" id="A0A5S9F4D5"/>
<dbReference type="GO" id="GO:0016042">
    <property type="term" value="P:lipid catabolic process"/>
    <property type="evidence" value="ECO:0007669"/>
    <property type="project" value="InterPro"/>
</dbReference>
<accession>A0A5S9F4D5</accession>
<protein>
    <recommendedName>
        <fullName evidence="3">Lipase</fullName>
    </recommendedName>
</protein>
<sequence length="434" mass="49129">MRVSFILVFTLITSVFATQYLNEVPVKVNNNILYWEKSEAYRDHHPMFVREKILEITRFQNPQVLECFPQELYNNQGADSSLMVLLYSRGWKQAQKTPVLLIHGAGDDAFRAWVHPRSMTTPKSIPSDKKGFMQRLSQKGHPVFAINFSHNHGCNYLQAEQIRNAIHIIKQKTQRTKVNVIAHSKGNCAASIYMSDLGEVNSTYKSFLTKYQNDIGHYVQIGAANKGIDLVFRYYMGNVTALANNTSSPICFYQGLVYGSWAKLYELDIYAQNPGKYSGNYFPGQSQLLYNLVDDGLDFSVFSYTPVDFNLTMKACYYGGTTAFVASYGIQHAIKEGHNTIGKLNDKGLDPGINVINVYGTHSTLDEIDLGWIKIPIGVQDYPSDGVLYKYSASYTEGLTKRGAKLVGQRGFDKNHLQIAYDPQILEWIVSLWY</sequence>
<dbReference type="InterPro" id="IPR029058">
    <property type="entry name" value="AB_hydrolase_fold"/>
</dbReference>
<dbReference type="KEGG" id="uam:UABAM_03785"/>
<dbReference type="Pfam" id="PF01674">
    <property type="entry name" value="Lipase_2"/>
    <property type="match status" value="1"/>
</dbReference>
<evidence type="ECO:0000313" key="2">
    <source>
        <dbReference type="Proteomes" id="UP000326354"/>
    </source>
</evidence>
<gene>
    <name evidence="1" type="ORF">UABAM_03785</name>
</gene>
<dbReference type="SUPFAM" id="SSF53474">
    <property type="entry name" value="alpha/beta-Hydrolases"/>
    <property type="match status" value="1"/>
</dbReference>
<dbReference type="EMBL" id="AP019860">
    <property type="protein sequence ID" value="BBM85418.1"/>
    <property type="molecule type" value="Genomic_DNA"/>
</dbReference>
<reference evidence="1 2" key="1">
    <citation type="submission" date="2019-08" db="EMBL/GenBank/DDBJ databases">
        <title>Complete genome sequence of Candidatus Uab amorphum.</title>
        <authorList>
            <person name="Shiratori T."/>
            <person name="Suzuki S."/>
            <person name="Kakizawa Y."/>
            <person name="Ishida K."/>
        </authorList>
    </citation>
    <scope>NUCLEOTIDE SEQUENCE [LARGE SCALE GENOMIC DNA]</scope>
    <source>
        <strain evidence="1 2">SRT547</strain>
    </source>
</reference>
<dbReference type="GO" id="GO:0016787">
    <property type="term" value="F:hydrolase activity"/>
    <property type="evidence" value="ECO:0007669"/>
    <property type="project" value="InterPro"/>
</dbReference>
<dbReference type="InterPro" id="IPR002918">
    <property type="entry name" value="Lipase_EstA/Esterase_EstB"/>
</dbReference>
<organism evidence="1 2">
    <name type="scientific">Uabimicrobium amorphum</name>
    <dbReference type="NCBI Taxonomy" id="2596890"/>
    <lineage>
        <taxon>Bacteria</taxon>
        <taxon>Pseudomonadati</taxon>
        <taxon>Planctomycetota</taxon>
        <taxon>Candidatus Uabimicrobiia</taxon>
        <taxon>Candidatus Uabimicrobiales</taxon>
        <taxon>Candidatus Uabimicrobiaceae</taxon>
        <taxon>Candidatus Uabimicrobium</taxon>
    </lineage>
</organism>
<name>A0A5S9F4D5_UABAM</name>
<evidence type="ECO:0008006" key="3">
    <source>
        <dbReference type="Google" id="ProtNLM"/>
    </source>
</evidence>
<dbReference type="OrthoDB" id="9765872at2"/>
<keyword evidence="2" id="KW-1185">Reference proteome</keyword>
<dbReference type="Gene3D" id="3.40.50.1820">
    <property type="entry name" value="alpha/beta hydrolase"/>
    <property type="match status" value="1"/>
</dbReference>
<dbReference type="RefSeq" id="WP_151969523.1">
    <property type="nucleotide sequence ID" value="NZ_AP019860.1"/>
</dbReference>
<dbReference type="Proteomes" id="UP000326354">
    <property type="component" value="Chromosome"/>
</dbReference>
<proteinExistence type="predicted"/>
<evidence type="ECO:0000313" key="1">
    <source>
        <dbReference type="EMBL" id="BBM85418.1"/>
    </source>
</evidence>